<evidence type="ECO:0000256" key="1">
    <source>
        <dbReference type="SAM" id="Phobius"/>
    </source>
</evidence>
<comment type="caution">
    <text evidence="2">The sequence shown here is derived from an EMBL/GenBank/DDBJ whole genome shotgun (WGS) entry which is preliminary data.</text>
</comment>
<proteinExistence type="predicted"/>
<keyword evidence="1" id="KW-0812">Transmembrane</keyword>
<dbReference type="SUPFAM" id="SSF48371">
    <property type="entry name" value="ARM repeat"/>
    <property type="match status" value="2"/>
</dbReference>
<evidence type="ECO:0000313" key="3">
    <source>
        <dbReference type="Proteomes" id="UP001430172"/>
    </source>
</evidence>
<dbReference type="RefSeq" id="WP_204131124.1">
    <property type="nucleotide sequence ID" value="NZ_JAFDVD010000009.1"/>
</dbReference>
<dbReference type="SMART" id="SM00567">
    <property type="entry name" value="EZ_HEAT"/>
    <property type="match status" value="2"/>
</dbReference>
<accession>A0ABS2CL93</accession>
<keyword evidence="1" id="KW-0472">Membrane</keyword>
<dbReference type="EMBL" id="JAFDVD010000009">
    <property type="protein sequence ID" value="MBM6400653.1"/>
    <property type="molecule type" value="Genomic_DNA"/>
</dbReference>
<dbReference type="Pfam" id="PF03130">
    <property type="entry name" value="HEAT_PBS"/>
    <property type="match status" value="1"/>
</dbReference>
<gene>
    <name evidence="2" type="ORF">JQN70_09675</name>
</gene>
<dbReference type="InterPro" id="IPR011989">
    <property type="entry name" value="ARM-like"/>
</dbReference>
<dbReference type="InterPro" id="IPR016024">
    <property type="entry name" value="ARM-type_fold"/>
</dbReference>
<reference evidence="2" key="1">
    <citation type="submission" date="2021-02" db="EMBL/GenBank/DDBJ databases">
        <title>Phycicoccus sp. MQZ13P-5T, whole genome shotgun sequence.</title>
        <authorList>
            <person name="Tuo L."/>
        </authorList>
    </citation>
    <scope>NUCLEOTIDE SEQUENCE</scope>
    <source>
        <strain evidence="2">MQZ13P-5</strain>
    </source>
</reference>
<evidence type="ECO:0000313" key="2">
    <source>
        <dbReference type="EMBL" id="MBM6400653.1"/>
    </source>
</evidence>
<organism evidence="2 3">
    <name type="scientific">Phycicoccus sonneratiae</name>
    <dbReference type="NCBI Taxonomy" id="2807628"/>
    <lineage>
        <taxon>Bacteria</taxon>
        <taxon>Bacillati</taxon>
        <taxon>Actinomycetota</taxon>
        <taxon>Actinomycetes</taxon>
        <taxon>Micrococcales</taxon>
        <taxon>Intrasporangiaceae</taxon>
        <taxon>Phycicoccus</taxon>
    </lineage>
</organism>
<keyword evidence="1" id="KW-1133">Transmembrane helix</keyword>
<dbReference type="PANTHER" id="PTHR12697:SF5">
    <property type="entry name" value="DEOXYHYPUSINE HYDROXYLASE"/>
    <property type="match status" value="1"/>
</dbReference>
<sequence>MTIGGFVAVAGPGLAAASLLMACAIVGLKLHRTLRERAGERRVAPLRAAVLLVATGEDTDDGAMLATLAGVRGRARRDLDDLVVRLLGKVRGEAAEQLVDLLRTHGVLDRAARDATSWSAVRRERALHLIGRCRDWRGTDVAIAALEDRSPRVRAQAARTVGRIGDPRAARPLLHALRLEGIHVGDAAEALVGLGHDAGEALLWALAEGSPRARTVAAHLCGVGGVRAAAPLLVELVEQDDDLTVASAAVTALGKVGRPQDVGAIAAATVHFHPQQLRRAATQALGEIGLAQAVPVLVRLLADPTSQVAEAAARSLLGLGAVGRAALVGHAHLPAAGAELTHARLTGVAV</sequence>
<dbReference type="InterPro" id="IPR004155">
    <property type="entry name" value="PBS_lyase_HEAT"/>
</dbReference>
<dbReference type="PANTHER" id="PTHR12697">
    <property type="entry name" value="PBS LYASE HEAT-LIKE PROTEIN"/>
    <property type="match status" value="1"/>
</dbReference>
<keyword evidence="3" id="KW-1185">Reference proteome</keyword>
<dbReference type="Gene3D" id="1.25.10.10">
    <property type="entry name" value="Leucine-rich Repeat Variant"/>
    <property type="match status" value="3"/>
</dbReference>
<protein>
    <submittedName>
        <fullName evidence="2">HEAT repeat domain-containing protein</fullName>
    </submittedName>
</protein>
<feature type="transmembrane region" description="Helical" evidence="1">
    <location>
        <begin position="6"/>
        <end position="28"/>
    </location>
</feature>
<name>A0ABS2CL93_9MICO</name>
<dbReference type="Proteomes" id="UP001430172">
    <property type="component" value="Unassembled WGS sequence"/>
</dbReference>
<dbReference type="Pfam" id="PF13646">
    <property type="entry name" value="HEAT_2"/>
    <property type="match status" value="2"/>
</dbReference>